<comment type="subcellular location">
    <subcellularLocation>
        <location evidence="1">Cell membrane</location>
    </subcellularLocation>
</comment>
<dbReference type="Gene3D" id="3.30.200.20">
    <property type="entry name" value="Phosphorylase Kinase, domain 1"/>
    <property type="match status" value="1"/>
</dbReference>
<dbReference type="EMBL" id="PNBA02000001">
    <property type="protein sequence ID" value="KAG6437009.1"/>
    <property type="molecule type" value="Genomic_DNA"/>
</dbReference>
<dbReference type="AlphaFoldDB" id="A0A8X9AE23"/>
<sequence>MGCFTVLKSKKKKPEKKIYVKRVNPQEHSPTALPEPQCQTRSLQSAPPSFKTRVKPVQSFNRVSSSRARALSAPSSLDIAEQDALASTEYEEQGESGSHFGSMKEYNSPSPQPLPLPSPRGTNTFKATASFKMINSSGPLDMSGPLPLPPNPHPTLAVKGILVNFSYEELASACHNFSPERCMSEGFSSVIYRASFAEDASGSRKLEATVTRLHPCNLLAHGFYAVCDLGDRYIDMYWESGIEIEGLLPFTSKLLSTSKFLSSSSCGLKEFVNDVNTLASLQHPYLCKLIGFHAREGSDHRMLVYERLFHGSLDRLLYGRSDGLPIDWNSRIKVSLCAAHGLTFLHEEGPFQAMFHEFSTANIQIDKDFSAKLSGYGCISHIPEGDISNDSVAVANLSLETLEKGLLTPKSNVWSFGIVLLELLTGRKNLDSRHPKEERNLVKWSRPFLADDCRLSLIMDPQLKGRFPVKAARTVADIAQRCLLVDPSERPTMRTVVEHLKAVQDMKYTSRFPLQEPGSVSQKNMSRSPSLNGIVTPPTRSNCSPTPPTRPLVTPQSLHALSLALPPRSSSSSYKLEEIDRLESRRSSSSTVRISSVEGF</sequence>
<keyword evidence="2" id="KW-0472">Membrane</keyword>
<keyword evidence="2" id="KW-1003">Cell membrane</keyword>
<evidence type="ECO:0000256" key="2">
    <source>
        <dbReference type="ARBA" id="ARBA00022475"/>
    </source>
</evidence>
<dbReference type="Proteomes" id="UP000298416">
    <property type="component" value="Unassembled WGS sequence"/>
</dbReference>
<dbReference type="GO" id="GO:0004672">
    <property type="term" value="F:protein kinase activity"/>
    <property type="evidence" value="ECO:0007669"/>
    <property type="project" value="InterPro"/>
</dbReference>
<organism evidence="5">
    <name type="scientific">Salvia splendens</name>
    <name type="common">Scarlet sage</name>
    <dbReference type="NCBI Taxonomy" id="180675"/>
    <lineage>
        <taxon>Eukaryota</taxon>
        <taxon>Viridiplantae</taxon>
        <taxon>Streptophyta</taxon>
        <taxon>Embryophyta</taxon>
        <taxon>Tracheophyta</taxon>
        <taxon>Spermatophyta</taxon>
        <taxon>Magnoliopsida</taxon>
        <taxon>eudicotyledons</taxon>
        <taxon>Gunneridae</taxon>
        <taxon>Pentapetalae</taxon>
        <taxon>asterids</taxon>
        <taxon>lamiids</taxon>
        <taxon>Lamiales</taxon>
        <taxon>Lamiaceae</taxon>
        <taxon>Nepetoideae</taxon>
        <taxon>Mentheae</taxon>
        <taxon>Salviinae</taxon>
        <taxon>Salvia</taxon>
        <taxon>Salvia subgen. Calosphace</taxon>
        <taxon>core Calosphace</taxon>
    </lineage>
</organism>
<feature type="compositionally biased region" description="Polar residues" evidence="3">
    <location>
        <begin position="37"/>
        <end position="47"/>
    </location>
</feature>
<dbReference type="InterPro" id="IPR050823">
    <property type="entry name" value="Plant_Ser_Thr_Prot_Kinase"/>
</dbReference>
<dbReference type="GO" id="GO:0005886">
    <property type="term" value="C:plasma membrane"/>
    <property type="evidence" value="ECO:0007669"/>
    <property type="project" value="UniProtKB-SubCell"/>
</dbReference>
<dbReference type="InterPro" id="IPR001245">
    <property type="entry name" value="Ser-Thr/Tyr_kinase_cat_dom"/>
</dbReference>
<reference evidence="5" key="1">
    <citation type="submission" date="2018-01" db="EMBL/GenBank/DDBJ databases">
        <authorList>
            <person name="Mao J.F."/>
        </authorList>
    </citation>
    <scope>NUCLEOTIDE SEQUENCE</scope>
    <source>
        <strain evidence="5">Huo1</strain>
        <tissue evidence="5">Leaf</tissue>
    </source>
</reference>
<dbReference type="PROSITE" id="PS50011">
    <property type="entry name" value="PROTEIN_KINASE_DOM"/>
    <property type="match status" value="1"/>
</dbReference>
<dbReference type="SUPFAM" id="SSF56112">
    <property type="entry name" value="Protein kinase-like (PK-like)"/>
    <property type="match status" value="1"/>
</dbReference>
<dbReference type="InterPro" id="IPR011009">
    <property type="entry name" value="Kinase-like_dom_sf"/>
</dbReference>
<gene>
    <name evidence="5" type="ORF">SASPL_101916</name>
</gene>
<feature type="compositionally biased region" description="Low complexity" evidence="3">
    <location>
        <begin position="557"/>
        <end position="573"/>
    </location>
</feature>
<dbReference type="GO" id="GO:0005524">
    <property type="term" value="F:ATP binding"/>
    <property type="evidence" value="ECO:0007669"/>
    <property type="project" value="InterPro"/>
</dbReference>
<feature type="domain" description="Protein kinase" evidence="4">
    <location>
        <begin position="177"/>
        <end position="502"/>
    </location>
</feature>
<comment type="caution">
    <text evidence="5">The sequence shown here is derived from an EMBL/GenBank/DDBJ whole genome shotgun (WGS) entry which is preliminary data.</text>
</comment>
<evidence type="ECO:0000313" key="5">
    <source>
        <dbReference type="EMBL" id="KAG6437009.1"/>
    </source>
</evidence>
<proteinExistence type="predicted"/>
<feature type="compositionally biased region" description="Basic and acidic residues" evidence="3">
    <location>
        <begin position="575"/>
        <end position="586"/>
    </location>
</feature>
<evidence type="ECO:0000256" key="1">
    <source>
        <dbReference type="ARBA" id="ARBA00004236"/>
    </source>
</evidence>
<reference evidence="5" key="2">
    <citation type="submission" date="2020-08" db="EMBL/GenBank/DDBJ databases">
        <title>Plant Genome Project.</title>
        <authorList>
            <person name="Zhang R.-G."/>
        </authorList>
    </citation>
    <scope>NUCLEOTIDE SEQUENCE</scope>
    <source>
        <strain evidence="5">Huo1</strain>
        <tissue evidence="5">Leaf</tissue>
    </source>
</reference>
<feature type="compositionally biased region" description="Polar residues" evidence="3">
    <location>
        <begin position="518"/>
        <end position="544"/>
    </location>
</feature>
<dbReference type="Pfam" id="PF07714">
    <property type="entry name" value="PK_Tyr_Ser-Thr"/>
    <property type="match status" value="1"/>
</dbReference>
<dbReference type="PANTHER" id="PTHR45621">
    <property type="entry name" value="OS01G0588500 PROTEIN-RELATED"/>
    <property type="match status" value="1"/>
</dbReference>
<feature type="compositionally biased region" description="Low complexity" evidence="3">
    <location>
        <begin position="587"/>
        <end position="600"/>
    </location>
</feature>
<feature type="region of interest" description="Disordered" evidence="3">
    <location>
        <begin position="513"/>
        <end position="600"/>
    </location>
</feature>
<name>A0A8X9AE23_SALSN</name>
<accession>A0A8X9AE23</accession>
<keyword evidence="6" id="KW-1185">Reference proteome</keyword>
<feature type="compositionally biased region" description="Low complexity" evidence="3">
    <location>
        <begin position="64"/>
        <end position="77"/>
    </location>
</feature>
<evidence type="ECO:0000259" key="4">
    <source>
        <dbReference type="PROSITE" id="PS50011"/>
    </source>
</evidence>
<dbReference type="Gene3D" id="1.10.510.10">
    <property type="entry name" value="Transferase(Phosphotransferase) domain 1"/>
    <property type="match status" value="1"/>
</dbReference>
<protein>
    <recommendedName>
        <fullName evidence="4">Protein kinase domain-containing protein</fullName>
    </recommendedName>
</protein>
<evidence type="ECO:0000256" key="3">
    <source>
        <dbReference type="SAM" id="MobiDB-lite"/>
    </source>
</evidence>
<dbReference type="InterPro" id="IPR000719">
    <property type="entry name" value="Prot_kinase_dom"/>
</dbReference>
<evidence type="ECO:0000313" key="6">
    <source>
        <dbReference type="Proteomes" id="UP000298416"/>
    </source>
</evidence>
<feature type="region of interest" description="Disordered" evidence="3">
    <location>
        <begin position="1"/>
        <end position="122"/>
    </location>
</feature>